<keyword evidence="2" id="KW-1133">Transmembrane helix</keyword>
<keyword evidence="4" id="KW-1185">Reference proteome</keyword>
<name>A0A255H5Y7_9ACTN</name>
<comment type="caution">
    <text evidence="3">The sequence shown here is derived from an EMBL/GenBank/DDBJ whole genome shotgun (WGS) entry which is preliminary data.</text>
</comment>
<feature type="compositionally biased region" description="Basic and acidic residues" evidence="1">
    <location>
        <begin position="224"/>
        <end position="236"/>
    </location>
</feature>
<dbReference type="RefSeq" id="WP_094363342.1">
    <property type="nucleotide sequence ID" value="NZ_NMVQ01000008.1"/>
</dbReference>
<dbReference type="Gene3D" id="1.10.287.700">
    <property type="entry name" value="Helix hairpin bin"/>
    <property type="match status" value="1"/>
</dbReference>
<evidence type="ECO:0000313" key="4">
    <source>
        <dbReference type="Proteomes" id="UP000216311"/>
    </source>
</evidence>
<sequence>MTQSNDPDQIRRDIERTRANLSQDVNALTDEARPSNVARRQVNKVAEGARGLKERIMGSDDEPYGDGRYGYGYDRDVRTSGPSMGDRAQQVGQQAREGMQDARQQASHGLQQAGQAIQGAPDQVKRGTRGNPLAAGLIAFGVGALIGGLAPVSRREQRAVAQLADRAQPLVEQARETAQGVAQEVGENLREPAQQAVQNVKESATDSVDTVKGEGQQHAQNLGDHAKEAKGNVQDH</sequence>
<evidence type="ECO:0000256" key="2">
    <source>
        <dbReference type="SAM" id="Phobius"/>
    </source>
</evidence>
<reference evidence="3 4" key="1">
    <citation type="submission" date="2017-07" db="EMBL/GenBank/DDBJ databases">
        <title>Draft whole genome sequences of clinical Proprionibacteriaceae strains.</title>
        <authorList>
            <person name="Bernier A.-M."/>
            <person name="Bernard K."/>
            <person name="Domingo M.-C."/>
        </authorList>
    </citation>
    <scope>NUCLEOTIDE SEQUENCE [LARGE SCALE GENOMIC DNA]</scope>
    <source>
        <strain evidence="3 4">NML 130396</strain>
    </source>
</reference>
<dbReference type="Pfam" id="PF12277">
    <property type="entry name" value="DUF3618"/>
    <property type="match status" value="1"/>
</dbReference>
<proteinExistence type="predicted"/>
<gene>
    <name evidence="3" type="ORF">CGZ93_06510</name>
</gene>
<feature type="region of interest" description="Disordered" evidence="1">
    <location>
        <begin position="178"/>
        <end position="236"/>
    </location>
</feature>
<evidence type="ECO:0008006" key="5">
    <source>
        <dbReference type="Google" id="ProtNLM"/>
    </source>
</evidence>
<dbReference type="InterPro" id="IPR022062">
    <property type="entry name" value="DUF3618"/>
</dbReference>
<accession>A0A255H5Y7</accession>
<dbReference type="SUPFAM" id="SSF58113">
    <property type="entry name" value="Apolipoprotein A-I"/>
    <property type="match status" value="1"/>
</dbReference>
<dbReference type="EMBL" id="NMVQ01000008">
    <property type="protein sequence ID" value="OYO23108.1"/>
    <property type="molecule type" value="Genomic_DNA"/>
</dbReference>
<feature type="transmembrane region" description="Helical" evidence="2">
    <location>
        <begin position="133"/>
        <end position="152"/>
    </location>
</feature>
<feature type="compositionally biased region" description="Polar residues" evidence="1">
    <location>
        <begin position="195"/>
        <end position="208"/>
    </location>
</feature>
<protein>
    <recommendedName>
        <fullName evidence="5">DUF3618 domain-containing protein</fullName>
    </recommendedName>
</protein>
<keyword evidence="2" id="KW-0472">Membrane</keyword>
<keyword evidence="2" id="KW-0812">Transmembrane</keyword>
<dbReference type="Proteomes" id="UP000216311">
    <property type="component" value="Unassembled WGS sequence"/>
</dbReference>
<organism evidence="3 4">
    <name type="scientific">Enemella dayhoffiae</name>
    <dbReference type="NCBI Taxonomy" id="2016507"/>
    <lineage>
        <taxon>Bacteria</taxon>
        <taxon>Bacillati</taxon>
        <taxon>Actinomycetota</taxon>
        <taxon>Actinomycetes</taxon>
        <taxon>Propionibacteriales</taxon>
        <taxon>Propionibacteriaceae</taxon>
        <taxon>Enemella</taxon>
    </lineage>
</organism>
<evidence type="ECO:0000256" key="1">
    <source>
        <dbReference type="SAM" id="MobiDB-lite"/>
    </source>
</evidence>
<dbReference type="AlphaFoldDB" id="A0A255H5Y7"/>
<dbReference type="OrthoDB" id="3218417at2"/>
<evidence type="ECO:0000313" key="3">
    <source>
        <dbReference type="EMBL" id="OYO23108.1"/>
    </source>
</evidence>